<dbReference type="Proteomes" id="UP000020773">
    <property type="component" value="Unassembled WGS sequence"/>
</dbReference>
<proteinExistence type="predicted"/>
<organism evidence="2 3">
    <name type="scientific">Bacteroides fragilis str. 3998T(B)3</name>
    <dbReference type="NCBI Taxonomy" id="1339316"/>
    <lineage>
        <taxon>Bacteria</taxon>
        <taxon>Pseudomonadati</taxon>
        <taxon>Bacteroidota</taxon>
        <taxon>Bacteroidia</taxon>
        <taxon>Bacteroidales</taxon>
        <taxon>Bacteroidaceae</taxon>
        <taxon>Bacteroides</taxon>
    </lineage>
</organism>
<evidence type="ECO:0000313" key="3">
    <source>
        <dbReference type="Proteomes" id="UP000020773"/>
    </source>
</evidence>
<feature type="transmembrane region" description="Helical" evidence="1">
    <location>
        <begin position="32"/>
        <end position="57"/>
    </location>
</feature>
<dbReference type="EMBL" id="JGDB01000319">
    <property type="protein sequence ID" value="EXY88060.1"/>
    <property type="molecule type" value="Genomic_DNA"/>
</dbReference>
<evidence type="ECO:0000313" key="2">
    <source>
        <dbReference type="EMBL" id="EXY88060.1"/>
    </source>
</evidence>
<comment type="caution">
    <text evidence="2">The sequence shown here is derived from an EMBL/GenBank/DDBJ whole genome shotgun (WGS) entry which is preliminary data.</text>
</comment>
<reference evidence="2 3" key="1">
    <citation type="submission" date="2014-02" db="EMBL/GenBank/DDBJ databases">
        <authorList>
            <person name="Sears C."/>
            <person name="Carroll K."/>
            <person name="Sack B.R."/>
            <person name="Qadri F."/>
            <person name="Myers L.L."/>
            <person name="Chung G.-T."/>
            <person name="Escheverria P."/>
            <person name="Fraser C.M."/>
            <person name="Sadzewicz L."/>
            <person name="Shefchek K.A."/>
            <person name="Tallon L."/>
            <person name="Das S.P."/>
            <person name="Daugherty S."/>
            <person name="Mongodin E.F."/>
        </authorList>
    </citation>
    <scope>NUCLEOTIDE SEQUENCE [LARGE SCALE GENOMIC DNA]</scope>
    <source>
        <strain evidence="3">3998T(B)3</strain>
    </source>
</reference>
<accession>A0A015X650</accession>
<keyword evidence="1" id="KW-0812">Transmembrane</keyword>
<protein>
    <submittedName>
        <fullName evidence="2">Uncharacterized protein</fullName>
    </submittedName>
</protein>
<evidence type="ECO:0000256" key="1">
    <source>
        <dbReference type="SAM" id="Phobius"/>
    </source>
</evidence>
<gene>
    <name evidence="2" type="ORF">M125_5329</name>
</gene>
<keyword evidence="1" id="KW-0472">Membrane</keyword>
<keyword evidence="1" id="KW-1133">Transmembrane helix</keyword>
<sequence length="60" mass="6700">MGLLNQHPPPIPLRWNSGKTANGATLRDVTDWVSLSIFTSVSKIYQTICFSVIFLFLSNC</sequence>
<name>A0A015X650_BACFG</name>
<dbReference type="AlphaFoldDB" id="A0A015X650"/>